<protein>
    <submittedName>
        <fullName evidence="2">Uncharacterized protein</fullName>
    </submittedName>
</protein>
<reference evidence="2 3" key="1">
    <citation type="journal article" date="2008" name="FEMS Yeast Res.">
        <title>Comparative genome analysis of a Saccharomyces cerevisiae wine strain.</title>
        <authorList>
            <person name="Borneman A.R."/>
            <person name="Forgan A.H."/>
            <person name="Pretorius I.S."/>
            <person name="Chambers P.J."/>
        </authorList>
    </citation>
    <scope>NUCLEOTIDE SEQUENCE [LARGE SCALE GENOMIC DNA]</scope>
    <source>
        <strain evidence="2 3">AWRI1631</strain>
    </source>
</reference>
<dbReference type="EMBL" id="ABSV01002176">
    <property type="protein sequence ID" value="EDZ69251.1"/>
    <property type="molecule type" value="Genomic_DNA"/>
</dbReference>
<sequence>MRLSTSIKFTLGDNLCDPFGCFTPLAYPIPRTPLGLGDFTLLIISVCFVVGLFRMDLVVGKTPLLKPYLAAPFPILQLSLLLLLLTISNETIT</sequence>
<feature type="transmembrane region" description="Helical" evidence="1">
    <location>
        <begin position="67"/>
        <end position="87"/>
    </location>
</feature>
<evidence type="ECO:0000313" key="3">
    <source>
        <dbReference type="Proteomes" id="UP000008988"/>
    </source>
</evidence>
<keyword evidence="1" id="KW-0472">Membrane</keyword>
<proteinExistence type="predicted"/>
<keyword evidence="1" id="KW-0812">Transmembrane</keyword>
<keyword evidence="1" id="KW-1133">Transmembrane helix</keyword>
<dbReference type="Proteomes" id="UP000008988">
    <property type="component" value="Unassembled WGS sequence"/>
</dbReference>
<feature type="transmembrane region" description="Helical" evidence="1">
    <location>
        <begin position="34"/>
        <end position="55"/>
    </location>
</feature>
<gene>
    <name evidence="2" type="ORF">AWRI1631_153140</name>
</gene>
<accession>B5VS46</accession>
<comment type="caution">
    <text evidence="2">The sequence shown here is derived from an EMBL/GenBank/DDBJ whole genome shotgun (WGS) entry which is preliminary data.</text>
</comment>
<evidence type="ECO:0000313" key="2">
    <source>
        <dbReference type="EMBL" id="EDZ69251.1"/>
    </source>
</evidence>
<dbReference type="AlphaFoldDB" id="B5VS46"/>
<evidence type="ECO:0000256" key="1">
    <source>
        <dbReference type="SAM" id="Phobius"/>
    </source>
</evidence>
<organism evidence="2 3">
    <name type="scientific">Saccharomyces cerevisiae (strain AWRI1631)</name>
    <name type="common">Baker's yeast</name>
    <dbReference type="NCBI Taxonomy" id="545124"/>
    <lineage>
        <taxon>Eukaryota</taxon>
        <taxon>Fungi</taxon>
        <taxon>Dikarya</taxon>
        <taxon>Ascomycota</taxon>
        <taxon>Saccharomycotina</taxon>
        <taxon>Saccharomycetes</taxon>
        <taxon>Saccharomycetales</taxon>
        <taxon>Saccharomycetaceae</taxon>
        <taxon>Saccharomyces</taxon>
    </lineage>
</organism>
<name>B5VS46_YEAS6</name>